<proteinExistence type="inferred from homology"/>
<dbReference type="GeneID" id="87923751"/>
<dbReference type="SUPFAM" id="SSF51735">
    <property type="entry name" value="NAD(P)-binding Rossmann-fold domains"/>
    <property type="match status" value="1"/>
</dbReference>
<keyword evidence="5" id="KW-1185">Reference proteome</keyword>
<dbReference type="GO" id="GO:0016491">
    <property type="term" value="F:oxidoreductase activity"/>
    <property type="evidence" value="ECO:0007669"/>
    <property type="project" value="UniProtKB-KW"/>
</dbReference>
<dbReference type="InterPro" id="IPR036291">
    <property type="entry name" value="NAD(P)-bd_dom_sf"/>
</dbReference>
<evidence type="ECO:0000313" key="4">
    <source>
        <dbReference type="EMBL" id="KAK4064757.1"/>
    </source>
</evidence>
<dbReference type="Pfam" id="PF00106">
    <property type="entry name" value="adh_short"/>
    <property type="match status" value="1"/>
</dbReference>
<dbReference type="RefSeq" id="XP_062752066.1">
    <property type="nucleotide sequence ID" value="XM_062903846.1"/>
</dbReference>
<dbReference type="Proteomes" id="UP001273209">
    <property type="component" value="Unassembled WGS sequence"/>
</dbReference>
<dbReference type="InterPro" id="IPR002347">
    <property type="entry name" value="SDR_fam"/>
</dbReference>
<accession>A0AAE1I9C3</accession>
<keyword evidence="2" id="KW-0521">NADP</keyword>
<evidence type="ECO:0000256" key="1">
    <source>
        <dbReference type="ARBA" id="ARBA00006484"/>
    </source>
</evidence>
<dbReference type="PRINTS" id="PR00081">
    <property type="entry name" value="GDHRDH"/>
</dbReference>
<keyword evidence="3" id="KW-0560">Oxidoreductase</keyword>
<dbReference type="PANTHER" id="PTHR24320">
    <property type="entry name" value="RETINOL DEHYDROGENASE"/>
    <property type="match status" value="1"/>
</dbReference>
<name>A0AAE1I9C3_9HYPO</name>
<dbReference type="EMBL" id="JAWRVG010000047">
    <property type="protein sequence ID" value="KAK4064757.1"/>
    <property type="molecule type" value="Genomic_DNA"/>
</dbReference>
<organism evidence="4 5">
    <name type="scientific">Trichoderma aggressivum f. europaeum</name>
    <dbReference type="NCBI Taxonomy" id="173218"/>
    <lineage>
        <taxon>Eukaryota</taxon>
        <taxon>Fungi</taxon>
        <taxon>Dikarya</taxon>
        <taxon>Ascomycota</taxon>
        <taxon>Pezizomycotina</taxon>
        <taxon>Sordariomycetes</taxon>
        <taxon>Hypocreomycetidae</taxon>
        <taxon>Hypocreales</taxon>
        <taxon>Hypocreaceae</taxon>
        <taxon>Trichoderma</taxon>
    </lineage>
</organism>
<evidence type="ECO:0000256" key="2">
    <source>
        <dbReference type="ARBA" id="ARBA00022857"/>
    </source>
</evidence>
<dbReference type="Gene3D" id="3.40.50.720">
    <property type="entry name" value="NAD(P)-binding Rossmann-like Domain"/>
    <property type="match status" value="1"/>
</dbReference>
<evidence type="ECO:0000313" key="5">
    <source>
        <dbReference type="Proteomes" id="UP001273209"/>
    </source>
</evidence>
<dbReference type="PANTHER" id="PTHR24320:SF282">
    <property type="entry name" value="WW DOMAIN-CONTAINING OXIDOREDUCTASE"/>
    <property type="match status" value="1"/>
</dbReference>
<evidence type="ECO:0000256" key="3">
    <source>
        <dbReference type="ARBA" id="ARBA00023002"/>
    </source>
</evidence>
<sequence length="325" mass="35746">MTRQKEEEFRVADMPNLSGYVAIVTGGNSGIGYETTLQLATHGARVYIASRSKTRVDAAIKTMKTGNSGLDIHFLKLDLQDLQSIKTTAEEFSQKEPRLDILINNAGIMACPFELTKDGYELQWQTCFLGHHAFTMCLLPQLRSAAQSSHSRDRVRIVNVSSDAATSMGPDSINYKDPNMADLKGVTAPWKRYGHSKQASIIVAKAITDRYKAIGITAYSLHPGIIKSNLQSHDTSFLGMLSRTAMKIFPTLSPADGARTSLYCATSPDAPSFAGRYFMPFGKVGTKENRWLDDAKTVDKLWTLATNQLRDHGFVIDDNVGNADA</sequence>
<dbReference type="AlphaFoldDB" id="A0AAE1I9C3"/>
<protein>
    <submittedName>
        <fullName evidence="4">Uncharacterized protein</fullName>
    </submittedName>
</protein>
<gene>
    <name evidence="4" type="ORF">Triagg1_8944</name>
</gene>
<reference evidence="4" key="1">
    <citation type="submission" date="2023-11" db="EMBL/GenBank/DDBJ databases">
        <title>The genome sequences of three competitors of mushroom-forming fungi.</title>
        <authorList>
            <person name="Beijen E."/>
            <person name="Ohm R.A."/>
        </authorList>
    </citation>
    <scope>NUCLEOTIDE SEQUENCE</scope>
    <source>
        <strain evidence="4">CBS 100526</strain>
    </source>
</reference>
<comment type="caution">
    <text evidence="4">The sequence shown here is derived from an EMBL/GenBank/DDBJ whole genome shotgun (WGS) entry which is preliminary data.</text>
</comment>
<comment type="similarity">
    <text evidence="1">Belongs to the short-chain dehydrogenases/reductases (SDR) family.</text>
</comment>